<dbReference type="InterPro" id="IPR036513">
    <property type="entry name" value="STAS_dom_sf"/>
</dbReference>
<keyword evidence="4 6" id="KW-0472">Membrane</keyword>
<comment type="caution">
    <text evidence="9">The sequence shown here is derived from an EMBL/GenBank/DDBJ whole genome shotgun (WGS) entry which is preliminary data.</text>
</comment>
<dbReference type="CDD" id="cd00038">
    <property type="entry name" value="CAP_ED"/>
    <property type="match status" value="1"/>
</dbReference>
<keyword evidence="2 6" id="KW-0812">Transmembrane</keyword>
<dbReference type="PANTHER" id="PTHR43310">
    <property type="entry name" value="SULFATE TRANSPORTER YBAR-RELATED"/>
    <property type="match status" value="1"/>
</dbReference>
<dbReference type="Pfam" id="PF00916">
    <property type="entry name" value="Sulfate_transp"/>
    <property type="match status" value="1"/>
</dbReference>
<feature type="transmembrane region" description="Helical" evidence="6">
    <location>
        <begin position="120"/>
        <end position="139"/>
    </location>
</feature>
<feature type="transmembrane region" description="Helical" evidence="6">
    <location>
        <begin position="254"/>
        <end position="275"/>
    </location>
</feature>
<evidence type="ECO:0008006" key="11">
    <source>
        <dbReference type="Google" id="ProtNLM"/>
    </source>
</evidence>
<feature type="region of interest" description="Disordered" evidence="5">
    <location>
        <begin position="1"/>
        <end position="64"/>
    </location>
</feature>
<feature type="transmembrane region" description="Helical" evidence="6">
    <location>
        <begin position="335"/>
        <end position="355"/>
    </location>
</feature>
<feature type="transmembrane region" description="Helical" evidence="6">
    <location>
        <begin position="220"/>
        <end position="242"/>
    </location>
</feature>
<organism evidence="9 10">
    <name type="scientific">Triparma laevis f. longispina</name>
    <dbReference type="NCBI Taxonomy" id="1714387"/>
    <lineage>
        <taxon>Eukaryota</taxon>
        <taxon>Sar</taxon>
        <taxon>Stramenopiles</taxon>
        <taxon>Ochrophyta</taxon>
        <taxon>Bolidophyceae</taxon>
        <taxon>Parmales</taxon>
        <taxon>Triparmaceae</taxon>
        <taxon>Triparma</taxon>
    </lineage>
</organism>
<dbReference type="OrthoDB" id="409725at2759"/>
<reference evidence="10" key="1">
    <citation type="journal article" date="2023" name="Commun. Biol.">
        <title>Genome analysis of Parmales, the sister group of diatoms, reveals the evolutionary specialization of diatoms from phago-mixotrophs to photoautotrophs.</title>
        <authorList>
            <person name="Ban H."/>
            <person name="Sato S."/>
            <person name="Yoshikawa S."/>
            <person name="Yamada K."/>
            <person name="Nakamura Y."/>
            <person name="Ichinomiya M."/>
            <person name="Sato N."/>
            <person name="Blanc-Mathieu R."/>
            <person name="Endo H."/>
            <person name="Kuwata A."/>
            <person name="Ogata H."/>
        </authorList>
    </citation>
    <scope>NUCLEOTIDE SEQUENCE [LARGE SCALE GENOMIC DNA]</scope>
    <source>
        <strain evidence="10">NIES 3700</strain>
    </source>
</reference>
<feature type="transmembrane region" description="Helical" evidence="6">
    <location>
        <begin position="305"/>
        <end position="323"/>
    </location>
</feature>
<dbReference type="SMART" id="SM00100">
    <property type="entry name" value="cNMP"/>
    <property type="match status" value="1"/>
</dbReference>
<feature type="domain" description="Cyclic nucleotide-binding" evidence="7">
    <location>
        <begin position="772"/>
        <end position="869"/>
    </location>
</feature>
<dbReference type="PROSITE" id="PS50042">
    <property type="entry name" value="CNMP_BINDING_3"/>
    <property type="match status" value="1"/>
</dbReference>
<evidence type="ECO:0000313" key="9">
    <source>
        <dbReference type="EMBL" id="GMI07242.1"/>
    </source>
</evidence>
<evidence type="ECO:0000256" key="1">
    <source>
        <dbReference type="ARBA" id="ARBA00004141"/>
    </source>
</evidence>
<proteinExistence type="predicted"/>
<dbReference type="PANTHER" id="PTHR43310:SF4">
    <property type="entry name" value="AFR304WP"/>
    <property type="match status" value="1"/>
</dbReference>
<evidence type="ECO:0000259" key="7">
    <source>
        <dbReference type="PROSITE" id="PS50042"/>
    </source>
</evidence>
<evidence type="ECO:0000256" key="3">
    <source>
        <dbReference type="ARBA" id="ARBA00022989"/>
    </source>
</evidence>
<dbReference type="GO" id="GO:0016020">
    <property type="term" value="C:membrane"/>
    <property type="evidence" value="ECO:0007669"/>
    <property type="project" value="UniProtKB-SubCell"/>
</dbReference>
<dbReference type="InterPro" id="IPR052706">
    <property type="entry name" value="Membrane-Transporter-like"/>
</dbReference>
<dbReference type="InterPro" id="IPR011547">
    <property type="entry name" value="SLC26A/SulP_dom"/>
</dbReference>
<dbReference type="InterPro" id="IPR000595">
    <property type="entry name" value="cNMP-bd_dom"/>
</dbReference>
<dbReference type="SUPFAM" id="SSF51206">
    <property type="entry name" value="cAMP-binding domain-like"/>
    <property type="match status" value="1"/>
</dbReference>
<accession>A0A9W7CFA7</accession>
<evidence type="ECO:0000313" key="10">
    <source>
        <dbReference type="Proteomes" id="UP001165122"/>
    </source>
</evidence>
<dbReference type="CDD" id="cd07042">
    <property type="entry name" value="STAS_SulP_like_sulfate_transporter"/>
    <property type="match status" value="1"/>
</dbReference>
<feature type="domain" description="STAS" evidence="8">
    <location>
        <begin position="625"/>
        <end position="689"/>
    </location>
</feature>
<dbReference type="Proteomes" id="UP001165122">
    <property type="component" value="Unassembled WGS sequence"/>
</dbReference>
<gene>
    <name evidence="9" type="ORF">TrLO_g6079</name>
</gene>
<name>A0A9W7CFA7_9STRA</name>
<evidence type="ECO:0000256" key="2">
    <source>
        <dbReference type="ARBA" id="ARBA00022692"/>
    </source>
</evidence>
<dbReference type="InterPro" id="IPR018490">
    <property type="entry name" value="cNMP-bd_dom_sf"/>
</dbReference>
<dbReference type="PROSITE" id="PS50801">
    <property type="entry name" value="STAS"/>
    <property type="match status" value="1"/>
</dbReference>
<dbReference type="Gene3D" id="3.30.750.24">
    <property type="entry name" value="STAS domain"/>
    <property type="match status" value="1"/>
</dbReference>
<keyword evidence="10" id="KW-1185">Reference proteome</keyword>
<evidence type="ECO:0000259" key="8">
    <source>
        <dbReference type="PROSITE" id="PS50801"/>
    </source>
</evidence>
<dbReference type="InterPro" id="IPR014710">
    <property type="entry name" value="RmlC-like_jellyroll"/>
</dbReference>
<comment type="subcellular location">
    <subcellularLocation>
        <location evidence="1">Membrane</location>
        <topology evidence="1">Multi-pass membrane protein</topology>
    </subcellularLocation>
</comment>
<dbReference type="Pfam" id="PF01740">
    <property type="entry name" value="STAS"/>
    <property type="match status" value="1"/>
</dbReference>
<sequence length="907" mass="98432">MASETSSLLSPSPTISFQTSIPTSSSGPNGSPSRLPGPSSYVSSSQTTSQNRAPTTPIRGTPNYSAVPLYRQLSKAPNQLPHDLFNDNFSSFLDDSSSILPSVEPKSRPARTLLNQIPPILLATLLNLMLSVPFGSAFFPMSSPTACPPPPPLIGVRLFLLSTILGQTILGTNIGGSGFDESQGMMMVENTPFMHSIAQSVTEAIIANGGGSTEECPDEVFPTILVAFSLTTLITSLSFFLLGHFNLGNIVYFFPKHVLCGCISGIGVFVVTTGLEVSKGIGKLEWTSLESIEEFFGSQGENGTGIYLFLLPCTLVFLLRLIIRLLKKLDRSFPLLPPLFFLSITPCFYIFLWLFNIKVSRVKQLGFLFPPTDGDTTTQDTSSTFEDGGVDPSSFAAIFFPSYSFAQNLSDPFALVSWSAIAKTLPVQLGCVVFSLMHVPINIPSMSMSVNKDCDMNSEMIAHGRSNLLSALFAQLPNYMCYSNSVAYAKSGGRGQPSSLAVITLTTLLFLKGSSLVESIPRAMAGTLLIHVGLDLFFEGISAHGFSALEIGSIWAIVVSMTLFGMTAGLAAGMVLAAITFVVDAGPAHLSPIRGHMPATTLRSSKWRSVEARDILNKSDGLRRIVCVQLQGHLYFANLTQFTDAVKEIIEERKGFTRFLVLDFTLVIGIDSSAAFSLLKLVDTMAKRNLLKIAFVTGKADGFPCTVNLSEQLRSRSIAVTVKDLDKALELLEDMIVSAVNPNLINESFFRVAGEETEFLHAMMLAHCPTADKSTVKTLLTYFKRVGLKKGEVVWKQGGKADRLCAIVRGQLLSYLEEEAGTTERVVAGDVVGELGLIMGHEGERRLTTLVAEVDCVVYELTSEAFATLKAKKPAVAIYLFQLCVRYMSHRLQHVSNRFVETKCIPI</sequence>
<feature type="compositionally biased region" description="Low complexity" evidence="5">
    <location>
        <begin position="1"/>
        <end position="50"/>
    </location>
</feature>
<keyword evidence="3 6" id="KW-1133">Transmembrane helix</keyword>
<dbReference type="Pfam" id="PF00027">
    <property type="entry name" value="cNMP_binding"/>
    <property type="match status" value="1"/>
</dbReference>
<evidence type="ECO:0000256" key="4">
    <source>
        <dbReference type="ARBA" id="ARBA00023136"/>
    </source>
</evidence>
<dbReference type="Gene3D" id="2.60.120.10">
    <property type="entry name" value="Jelly Rolls"/>
    <property type="match status" value="1"/>
</dbReference>
<dbReference type="SUPFAM" id="SSF52091">
    <property type="entry name" value="SpoIIaa-like"/>
    <property type="match status" value="1"/>
</dbReference>
<dbReference type="AlphaFoldDB" id="A0A9W7CFA7"/>
<protein>
    <recommendedName>
        <fullName evidence="11">Sulfate transporter</fullName>
    </recommendedName>
</protein>
<evidence type="ECO:0000256" key="6">
    <source>
        <dbReference type="SAM" id="Phobius"/>
    </source>
</evidence>
<evidence type="ECO:0000256" key="5">
    <source>
        <dbReference type="SAM" id="MobiDB-lite"/>
    </source>
</evidence>
<dbReference type="InterPro" id="IPR002645">
    <property type="entry name" value="STAS_dom"/>
</dbReference>
<dbReference type="EMBL" id="BRXW01000110">
    <property type="protein sequence ID" value="GMI07242.1"/>
    <property type="molecule type" value="Genomic_DNA"/>
</dbReference>